<keyword evidence="6 11" id="KW-0808">Transferase</keyword>
<dbReference type="FunFam" id="2.40.30.110:FF:000002">
    <property type="entry name" value="Aminomethyltransferase"/>
    <property type="match status" value="1"/>
</dbReference>
<gene>
    <name evidence="14" type="ORF">ABEB36_006583</name>
</gene>
<dbReference type="FunFam" id="3.30.70.1400:FF:000001">
    <property type="entry name" value="Aminomethyltransferase"/>
    <property type="match status" value="1"/>
</dbReference>
<feature type="domain" description="GCVT N-terminal" evidence="12">
    <location>
        <begin position="27"/>
        <end position="290"/>
    </location>
</feature>
<name>A0ABD1EQZ9_HYPHA</name>
<evidence type="ECO:0000256" key="6">
    <source>
        <dbReference type="ARBA" id="ARBA00022679"/>
    </source>
</evidence>
<dbReference type="GO" id="GO:0005739">
    <property type="term" value="C:mitochondrion"/>
    <property type="evidence" value="ECO:0007669"/>
    <property type="project" value="UniProtKB-SubCell"/>
</dbReference>
<evidence type="ECO:0000256" key="9">
    <source>
        <dbReference type="ARBA" id="ARBA00047665"/>
    </source>
</evidence>
<comment type="caution">
    <text evidence="14">The sequence shown here is derived from an EMBL/GenBank/DDBJ whole genome shotgun (WGS) entry which is preliminary data.</text>
</comment>
<protein>
    <recommendedName>
        <fullName evidence="11">Aminomethyltransferase</fullName>
        <ecNumber evidence="11">2.1.2.10</ecNumber>
    </recommendedName>
    <alternativeName>
        <fullName evidence="11">Glycine cleavage system T protein</fullName>
    </alternativeName>
</protein>
<dbReference type="InterPro" id="IPR029043">
    <property type="entry name" value="GcvT/YgfZ_C"/>
</dbReference>
<dbReference type="Gene3D" id="3.30.70.1400">
    <property type="entry name" value="Aminomethyltransferase beta-barrel domains"/>
    <property type="match status" value="1"/>
</dbReference>
<dbReference type="Gene3D" id="2.40.30.110">
    <property type="entry name" value="Aminomethyltransferase beta-barrel domains"/>
    <property type="match status" value="1"/>
</dbReference>
<accession>A0ABD1EQZ9</accession>
<dbReference type="PIRSF" id="PIRSF006487">
    <property type="entry name" value="GcvT"/>
    <property type="match status" value="1"/>
</dbReference>
<dbReference type="Gene3D" id="4.10.1250.10">
    <property type="entry name" value="Aminomethyltransferase fragment"/>
    <property type="match status" value="1"/>
</dbReference>
<dbReference type="FunFam" id="4.10.1250.10:FF:000002">
    <property type="entry name" value="Aminomethyltransferase"/>
    <property type="match status" value="1"/>
</dbReference>
<comment type="similarity">
    <text evidence="3 11">Belongs to the GcvT family.</text>
</comment>
<evidence type="ECO:0000256" key="10">
    <source>
        <dbReference type="PIRSR" id="PIRSR006487-1"/>
    </source>
</evidence>
<dbReference type="InterPro" id="IPR027266">
    <property type="entry name" value="TrmE/GcvT-like"/>
</dbReference>
<evidence type="ECO:0000256" key="5">
    <source>
        <dbReference type="ARBA" id="ARBA00022576"/>
    </source>
</evidence>
<sequence>MFSLRNVLPNTRCLIRAYSLQVETTSLYNFHLKNKGKIVNFGGFLLPVQYNDQSIVNSHVFTRKNASIFDVSHMLQTEIRGKHCIEFIESLCTADIQSLKNGNGTLTIFTNETGGILDDLIVTKIDEETLYIVSNAAMKQQDQQIMMHGLNNYKKHHNPNAKIEINFLEPRERALVALQGPKAAQALQKLTETDLSSLYFMNSIESVVGNVKNCRITRCGYTGEDGFELSIPAAKAENIVEMLLENVNVKLAGLGARDSLRLEAGLCLYGSDINSTTTPVEAALTWLVAKRRRTEVNFPGAPEILKQIKQGSQIKRIGLTLDSGPPARHGAQILSEDGESLGEVTSGCPSPSLNNKNIAMGYVKTDFSKIGTKVNLKIREKLYKGAVVKMPFVQTNYYVKQKV</sequence>
<comment type="subcellular location">
    <subcellularLocation>
        <location evidence="2 11">Mitochondrion</location>
    </subcellularLocation>
</comment>
<dbReference type="Pfam" id="PF08669">
    <property type="entry name" value="GCV_T_C"/>
    <property type="match status" value="1"/>
</dbReference>
<evidence type="ECO:0000313" key="14">
    <source>
        <dbReference type="EMBL" id="KAL1501211.1"/>
    </source>
</evidence>
<keyword evidence="15" id="KW-1185">Reference proteome</keyword>
<dbReference type="InterPro" id="IPR028896">
    <property type="entry name" value="GcvT/YgfZ/DmdA"/>
</dbReference>
<dbReference type="GO" id="GO:0008483">
    <property type="term" value="F:transaminase activity"/>
    <property type="evidence" value="ECO:0007669"/>
    <property type="project" value="UniProtKB-KW"/>
</dbReference>
<dbReference type="InterPro" id="IPR006222">
    <property type="entry name" value="GCVT_N"/>
</dbReference>
<dbReference type="NCBIfam" id="NF001567">
    <property type="entry name" value="PRK00389.1"/>
    <property type="match status" value="1"/>
</dbReference>
<dbReference type="Gene3D" id="3.30.1360.120">
    <property type="entry name" value="Probable tRNA modification gtpase trme, domain 1"/>
    <property type="match status" value="1"/>
</dbReference>
<comment type="function">
    <text evidence="1 11">The glycine cleavage system catalyzes the degradation of glycine.</text>
</comment>
<dbReference type="InterPro" id="IPR006223">
    <property type="entry name" value="GcvT"/>
</dbReference>
<evidence type="ECO:0000259" key="12">
    <source>
        <dbReference type="Pfam" id="PF01571"/>
    </source>
</evidence>
<comment type="catalytic activity">
    <reaction evidence="9 11">
        <text>N(6)-[(R)-S(8)-aminomethyldihydrolipoyl]-L-lysyl-[protein] + (6S)-5,6,7,8-tetrahydrofolate = N(6)-[(R)-dihydrolipoyl]-L-lysyl-[protein] + (6R)-5,10-methylene-5,6,7,8-tetrahydrofolate + NH4(+)</text>
        <dbReference type="Rhea" id="RHEA:16945"/>
        <dbReference type="Rhea" id="RHEA-COMP:10475"/>
        <dbReference type="Rhea" id="RHEA-COMP:10492"/>
        <dbReference type="ChEBI" id="CHEBI:15636"/>
        <dbReference type="ChEBI" id="CHEBI:28938"/>
        <dbReference type="ChEBI" id="CHEBI:57453"/>
        <dbReference type="ChEBI" id="CHEBI:83100"/>
        <dbReference type="ChEBI" id="CHEBI:83143"/>
        <dbReference type="EC" id="2.1.2.10"/>
    </reaction>
</comment>
<dbReference type="GO" id="GO:0006546">
    <property type="term" value="P:glycine catabolic process"/>
    <property type="evidence" value="ECO:0007669"/>
    <property type="project" value="UniProtKB-ARBA"/>
</dbReference>
<dbReference type="InterPro" id="IPR013977">
    <property type="entry name" value="GcvT_C"/>
</dbReference>
<dbReference type="AlphaFoldDB" id="A0ABD1EQZ9"/>
<evidence type="ECO:0000256" key="2">
    <source>
        <dbReference type="ARBA" id="ARBA00004173"/>
    </source>
</evidence>
<evidence type="ECO:0000256" key="1">
    <source>
        <dbReference type="ARBA" id="ARBA00003631"/>
    </source>
</evidence>
<proteinExistence type="inferred from homology"/>
<keyword evidence="5 11" id="KW-0032">Aminotransferase</keyword>
<evidence type="ECO:0000313" key="15">
    <source>
        <dbReference type="Proteomes" id="UP001566132"/>
    </source>
</evidence>
<evidence type="ECO:0000256" key="4">
    <source>
        <dbReference type="ARBA" id="ARBA00011690"/>
    </source>
</evidence>
<dbReference type="Proteomes" id="UP001566132">
    <property type="component" value="Unassembled WGS sequence"/>
</dbReference>
<dbReference type="NCBIfam" id="TIGR00528">
    <property type="entry name" value="gcvT"/>
    <property type="match status" value="1"/>
</dbReference>
<evidence type="ECO:0000256" key="8">
    <source>
        <dbReference type="ARBA" id="ARBA00023128"/>
    </source>
</evidence>
<evidence type="ECO:0000256" key="11">
    <source>
        <dbReference type="RuleBase" id="RU003981"/>
    </source>
</evidence>
<keyword evidence="8 11" id="KW-0496">Mitochondrion</keyword>
<evidence type="ECO:0000256" key="3">
    <source>
        <dbReference type="ARBA" id="ARBA00008609"/>
    </source>
</evidence>
<dbReference type="FunFam" id="3.30.1360.120:FF:000014">
    <property type="entry name" value="Aminomethyltransferase"/>
    <property type="match status" value="1"/>
</dbReference>
<dbReference type="SUPFAM" id="SSF103025">
    <property type="entry name" value="Folate-binding domain"/>
    <property type="match status" value="1"/>
</dbReference>
<reference evidence="14 15" key="1">
    <citation type="submission" date="2024-05" db="EMBL/GenBank/DDBJ databases">
        <title>Genetic variation in Jamaican populations of the coffee berry borer (Hypothenemus hampei).</title>
        <authorList>
            <person name="Errbii M."/>
            <person name="Myrie A."/>
        </authorList>
    </citation>
    <scope>NUCLEOTIDE SEQUENCE [LARGE SCALE GENOMIC DNA]</scope>
    <source>
        <strain evidence="14">JA-Hopewell-2020-01-JO</strain>
        <tissue evidence="14">Whole body</tissue>
    </source>
</reference>
<dbReference type="PANTHER" id="PTHR43757:SF16">
    <property type="entry name" value="AMINOMETHYLTRANSFERASE, MITOCHONDRIAL"/>
    <property type="match status" value="1"/>
</dbReference>
<keyword evidence="7 11" id="KW-0809">Transit peptide</keyword>
<evidence type="ECO:0000256" key="7">
    <source>
        <dbReference type="ARBA" id="ARBA00022946"/>
    </source>
</evidence>
<dbReference type="SUPFAM" id="SSF101790">
    <property type="entry name" value="Aminomethyltransferase beta-barrel domain"/>
    <property type="match status" value="1"/>
</dbReference>
<comment type="subunit">
    <text evidence="4 11">The glycine cleavage system is composed of four proteins: P, T, L and H.</text>
</comment>
<evidence type="ECO:0000259" key="13">
    <source>
        <dbReference type="Pfam" id="PF08669"/>
    </source>
</evidence>
<dbReference type="GO" id="GO:0004047">
    <property type="term" value="F:aminomethyltransferase activity"/>
    <property type="evidence" value="ECO:0007669"/>
    <property type="project" value="UniProtKB-EC"/>
</dbReference>
<feature type="domain" description="Aminomethyltransferase C-terminal" evidence="13">
    <location>
        <begin position="315"/>
        <end position="393"/>
    </location>
</feature>
<dbReference type="EC" id="2.1.2.10" evidence="11"/>
<dbReference type="EMBL" id="JBDJPC010000005">
    <property type="protein sequence ID" value="KAL1501211.1"/>
    <property type="molecule type" value="Genomic_DNA"/>
</dbReference>
<dbReference type="PANTHER" id="PTHR43757">
    <property type="entry name" value="AMINOMETHYLTRANSFERASE"/>
    <property type="match status" value="1"/>
</dbReference>
<dbReference type="Pfam" id="PF01571">
    <property type="entry name" value="GCV_T"/>
    <property type="match status" value="1"/>
</dbReference>
<feature type="binding site" evidence="10">
    <location>
        <position position="228"/>
    </location>
    <ligand>
        <name>substrate</name>
    </ligand>
</feature>
<organism evidence="14 15">
    <name type="scientific">Hypothenemus hampei</name>
    <name type="common">Coffee berry borer</name>
    <dbReference type="NCBI Taxonomy" id="57062"/>
    <lineage>
        <taxon>Eukaryota</taxon>
        <taxon>Metazoa</taxon>
        <taxon>Ecdysozoa</taxon>
        <taxon>Arthropoda</taxon>
        <taxon>Hexapoda</taxon>
        <taxon>Insecta</taxon>
        <taxon>Pterygota</taxon>
        <taxon>Neoptera</taxon>
        <taxon>Endopterygota</taxon>
        <taxon>Coleoptera</taxon>
        <taxon>Polyphaga</taxon>
        <taxon>Cucujiformia</taxon>
        <taxon>Curculionidae</taxon>
        <taxon>Scolytinae</taxon>
        <taxon>Hypothenemus</taxon>
    </lineage>
</organism>